<dbReference type="SUPFAM" id="SSF49363">
    <property type="entry name" value="Purple acid phosphatase, N-terminal domain"/>
    <property type="match status" value="1"/>
</dbReference>
<feature type="signal peptide" evidence="3">
    <location>
        <begin position="1"/>
        <end position="22"/>
    </location>
</feature>
<proteinExistence type="inferred from homology"/>
<evidence type="ECO:0000313" key="7">
    <source>
        <dbReference type="Proteomes" id="UP000291343"/>
    </source>
</evidence>
<evidence type="ECO:0000256" key="3">
    <source>
        <dbReference type="RuleBase" id="RU361203"/>
    </source>
</evidence>
<organism evidence="6 7">
    <name type="scientific">Laodelphax striatellus</name>
    <name type="common">Small brown planthopper</name>
    <name type="synonym">Delphax striatella</name>
    <dbReference type="NCBI Taxonomy" id="195883"/>
    <lineage>
        <taxon>Eukaryota</taxon>
        <taxon>Metazoa</taxon>
        <taxon>Ecdysozoa</taxon>
        <taxon>Arthropoda</taxon>
        <taxon>Hexapoda</taxon>
        <taxon>Insecta</taxon>
        <taxon>Pterygota</taxon>
        <taxon>Neoptera</taxon>
        <taxon>Paraneoptera</taxon>
        <taxon>Hemiptera</taxon>
        <taxon>Auchenorrhyncha</taxon>
        <taxon>Fulgoroidea</taxon>
        <taxon>Delphacidae</taxon>
        <taxon>Criomorphinae</taxon>
        <taxon>Laodelphax</taxon>
    </lineage>
</organism>
<dbReference type="InterPro" id="IPR015914">
    <property type="entry name" value="PAPs_N"/>
</dbReference>
<evidence type="ECO:0000256" key="1">
    <source>
        <dbReference type="ARBA" id="ARBA00022729"/>
    </source>
</evidence>
<dbReference type="Gene3D" id="2.60.40.380">
    <property type="entry name" value="Purple acid phosphatase-like, N-terminal"/>
    <property type="match status" value="1"/>
</dbReference>
<accession>A0A482WQV7</accession>
<dbReference type="GO" id="GO:0003993">
    <property type="term" value="F:acid phosphatase activity"/>
    <property type="evidence" value="ECO:0007669"/>
    <property type="project" value="UniProtKB-EC"/>
</dbReference>
<dbReference type="Pfam" id="PF16656">
    <property type="entry name" value="Pur_ac_phosph_N"/>
    <property type="match status" value="1"/>
</dbReference>
<feature type="chain" id="PRO_5019619881" description="Purple acid phosphatase" evidence="3">
    <location>
        <begin position="23"/>
        <end position="346"/>
    </location>
</feature>
<dbReference type="FunCoup" id="A0A482WQV7">
    <property type="interactions" value="1"/>
</dbReference>
<dbReference type="SUPFAM" id="SSF56300">
    <property type="entry name" value="Metallo-dependent phosphatases"/>
    <property type="match status" value="1"/>
</dbReference>
<dbReference type="InterPro" id="IPR004843">
    <property type="entry name" value="Calcineurin-like_PHP"/>
</dbReference>
<feature type="domain" description="Purple acid phosphatase N-terminal" evidence="5">
    <location>
        <begin position="63"/>
        <end position="154"/>
    </location>
</feature>
<evidence type="ECO:0000259" key="5">
    <source>
        <dbReference type="Pfam" id="PF16656"/>
    </source>
</evidence>
<feature type="domain" description="Calcineurin-like phosphoesterase" evidence="4">
    <location>
        <begin position="165"/>
        <end position="329"/>
    </location>
</feature>
<dbReference type="OrthoDB" id="45007at2759"/>
<keyword evidence="1 3" id="KW-0732">Signal</keyword>
<keyword evidence="3" id="KW-0378">Hydrolase</keyword>
<dbReference type="EC" id="3.1.3.2" evidence="3"/>
<dbReference type="InParanoid" id="A0A482WQV7"/>
<dbReference type="PANTHER" id="PTHR45867">
    <property type="entry name" value="PURPLE ACID PHOSPHATASE"/>
    <property type="match status" value="1"/>
</dbReference>
<dbReference type="STRING" id="195883.A0A482WQV7"/>
<protein>
    <recommendedName>
        <fullName evidence="3">Purple acid phosphatase</fullName>
        <ecNumber evidence="3">3.1.3.2</ecNumber>
    </recommendedName>
</protein>
<dbReference type="Gene3D" id="3.60.21.10">
    <property type="match status" value="1"/>
</dbReference>
<sequence length="346" mass="39913">MLSNRLNFLLLVICGTIVWVNCVGNTELEDFRETKKIPAVPVETNTTHKEKRNDEDIISYFQPEQVHISFGDDPLTIVVTWSTKNDTNGSIVEYGIDGLIAKKHGTSTLFVDGGYLHNFQYIHRVVLDNLRPLETYLYHCGSDNGWSNEFWFKTVNPEENWSPHLAVYGDMGNKNAQSLPRLQQETQNNVYDAIIHVGDFAYDMATQNGRVGDEFMKQIEPVAAYVPYMTVPGNHEEKYNFSHYKARFSMPGGHESLMYSFNMGPAHFIGFTTEAYYFIEYGLKQVILQYEWLENDLKEATKPENRAKRPWIITFGHRPMYCSNADKDDCTFHSTLVRVGLPIFKW</sequence>
<evidence type="ECO:0000313" key="6">
    <source>
        <dbReference type="EMBL" id="RZF35571.1"/>
    </source>
</evidence>
<dbReference type="CDD" id="cd00839">
    <property type="entry name" value="MPP_PAPs"/>
    <property type="match status" value="1"/>
</dbReference>
<dbReference type="SMR" id="A0A482WQV7"/>
<keyword evidence="7" id="KW-1185">Reference proteome</keyword>
<dbReference type="Pfam" id="PF00149">
    <property type="entry name" value="Metallophos"/>
    <property type="match status" value="1"/>
</dbReference>
<reference evidence="6 7" key="1">
    <citation type="journal article" date="2017" name="Gigascience">
        <title>Genome sequence of the small brown planthopper, Laodelphax striatellus.</title>
        <authorList>
            <person name="Zhu J."/>
            <person name="Jiang F."/>
            <person name="Wang X."/>
            <person name="Yang P."/>
            <person name="Bao Y."/>
            <person name="Zhao W."/>
            <person name="Wang W."/>
            <person name="Lu H."/>
            <person name="Wang Q."/>
            <person name="Cui N."/>
            <person name="Li J."/>
            <person name="Chen X."/>
            <person name="Luo L."/>
            <person name="Yu J."/>
            <person name="Kang L."/>
            <person name="Cui F."/>
        </authorList>
    </citation>
    <scope>NUCLEOTIDE SEQUENCE [LARGE SCALE GENOMIC DNA]</scope>
    <source>
        <strain evidence="6">Lst14</strain>
    </source>
</reference>
<dbReference type="Proteomes" id="UP000291343">
    <property type="component" value="Unassembled WGS sequence"/>
</dbReference>
<dbReference type="InterPro" id="IPR029052">
    <property type="entry name" value="Metallo-depent_PP-like"/>
</dbReference>
<dbReference type="InterPro" id="IPR008963">
    <property type="entry name" value="Purple_acid_Pase-like_N"/>
</dbReference>
<dbReference type="InterPro" id="IPR041792">
    <property type="entry name" value="MPP_PAP"/>
</dbReference>
<keyword evidence="2" id="KW-0325">Glycoprotein</keyword>
<comment type="catalytic activity">
    <reaction evidence="3">
        <text>a phosphate monoester + H2O = an alcohol + phosphate</text>
        <dbReference type="Rhea" id="RHEA:15017"/>
        <dbReference type="ChEBI" id="CHEBI:15377"/>
        <dbReference type="ChEBI" id="CHEBI:30879"/>
        <dbReference type="ChEBI" id="CHEBI:43474"/>
        <dbReference type="ChEBI" id="CHEBI:67140"/>
        <dbReference type="EC" id="3.1.3.2"/>
    </reaction>
</comment>
<evidence type="ECO:0000256" key="2">
    <source>
        <dbReference type="ARBA" id="ARBA00023180"/>
    </source>
</evidence>
<gene>
    <name evidence="6" type="ORF">LSTR_LSTR005099</name>
</gene>
<comment type="caution">
    <text evidence="6">The sequence shown here is derived from an EMBL/GenBank/DDBJ whole genome shotgun (WGS) entry which is preliminary data.</text>
</comment>
<name>A0A482WQV7_LAOST</name>
<dbReference type="AlphaFoldDB" id="A0A482WQV7"/>
<comment type="similarity">
    <text evidence="3">Belongs to the metallophosphoesterase superfamily. Purple acid phosphatase family.</text>
</comment>
<dbReference type="PANTHER" id="PTHR45867:SF3">
    <property type="entry name" value="ACID PHOSPHATASE TYPE 7"/>
    <property type="match status" value="1"/>
</dbReference>
<evidence type="ECO:0000259" key="4">
    <source>
        <dbReference type="Pfam" id="PF00149"/>
    </source>
</evidence>
<dbReference type="EMBL" id="QKKF02028001">
    <property type="protein sequence ID" value="RZF35571.1"/>
    <property type="molecule type" value="Genomic_DNA"/>
</dbReference>
<dbReference type="GO" id="GO:0046872">
    <property type="term" value="F:metal ion binding"/>
    <property type="evidence" value="ECO:0007669"/>
    <property type="project" value="InterPro"/>
</dbReference>